<dbReference type="SUPFAM" id="SSF53448">
    <property type="entry name" value="Nucleotide-diphospho-sugar transferases"/>
    <property type="match status" value="1"/>
</dbReference>
<sequence length="435" mass="50972">MKALFTYGLFELNKRIRYNEDTIIRLANRGKMNQMKSIVLAGDYGYIRQIETTIKSLCCYHEGLLIYVFNQDIPQEWFINTRKKVKGTGNDLLDIKLLRDDLRMKWEESTYSHINYMAYARYFIPEYVKDDRALYLDCDLVVTQNLDHLFDLDLEDYYIAAVRATFGLGIGFNSGVMLINNKRWRRENISQQLVELTDREIERVLEGDQSILNMLFEGQYLELEDSYNFQIGFDMGAAQYGHDFVFDIPLSPLPAIVHYISALKPWNLLTNMRLREVWWFYNDLDWTAIIASKALKGVENQGQDQIQVYKKELLTLTNSDSLECIKELIQALPDCLFHIAAYSDMSDRLISLLSYENVRLHRLVLPIPLKQLGVACDLYLDINHGHKFLDFLEMIEKQGKPIFAFETTQTEGITERFFATDKYQEMIEAIRQYPS</sequence>
<keyword evidence="2 4" id="KW-0808">Transferase</keyword>
<dbReference type="AlphaFoldDB" id="A0AAW3H823"/>
<dbReference type="Gene3D" id="3.90.550.10">
    <property type="entry name" value="Spore Coat Polysaccharide Biosynthesis Protein SpsA, Chain A"/>
    <property type="match status" value="1"/>
</dbReference>
<dbReference type="Proteomes" id="UP000033658">
    <property type="component" value="Unassembled WGS sequence"/>
</dbReference>
<organism evidence="4 5">
    <name type="scientific">Streptococcus gordonii</name>
    <dbReference type="NCBI Taxonomy" id="1302"/>
    <lineage>
        <taxon>Bacteria</taxon>
        <taxon>Bacillati</taxon>
        <taxon>Bacillota</taxon>
        <taxon>Bacilli</taxon>
        <taxon>Lactobacillales</taxon>
        <taxon>Streptococcaceae</taxon>
        <taxon>Streptococcus</taxon>
    </lineage>
</organism>
<dbReference type="CDD" id="cd04194">
    <property type="entry name" value="GT8_A4GalT_like"/>
    <property type="match status" value="1"/>
</dbReference>
<dbReference type="InterPro" id="IPR029044">
    <property type="entry name" value="Nucleotide-diphossugar_trans"/>
</dbReference>
<dbReference type="PANTHER" id="PTHR13778">
    <property type="entry name" value="GLYCOSYLTRANSFERASE 8 DOMAIN-CONTAINING PROTEIN"/>
    <property type="match status" value="1"/>
</dbReference>
<keyword evidence="3" id="KW-0479">Metal-binding</keyword>
<accession>A0AAW3H823</accession>
<evidence type="ECO:0000256" key="2">
    <source>
        <dbReference type="ARBA" id="ARBA00022679"/>
    </source>
</evidence>
<dbReference type="EMBL" id="JYGL01000001">
    <property type="protein sequence ID" value="KJQ59029.1"/>
    <property type="molecule type" value="Genomic_DNA"/>
</dbReference>
<evidence type="ECO:0000313" key="4">
    <source>
        <dbReference type="EMBL" id="KJQ59029.1"/>
    </source>
</evidence>
<dbReference type="GO" id="GO:0046872">
    <property type="term" value="F:metal ion binding"/>
    <property type="evidence" value="ECO:0007669"/>
    <property type="project" value="UniProtKB-KW"/>
</dbReference>
<comment type="caution">
    <text evidence="4">The sequence shown here is derived from an EMBL/GenBank/DDBJ whole genome shotgun (WGS) entry which is preliminary data.</text>
</comment>
<dbReference type="GO" id="GO:0016757">
    <property type="term" value="F:glycosyltransferase activity"/>
    <property type="evidence" value="ECO:0007669"/>
    <property type="project" value="UniProtKB-KW"/>
</dbReference>
<evidence type="ECO:0000256" key="3">
    <source>
        <dbReference type="ARBA" id="ARBA00022723"/>
    </source>
</evidence>
<protein>
    <submittedName>
        <fullName evidence="4">Glycosyl transferase family protein</fullName>
    </submittedName>
</protein>
<dbReference type="Pfam" id="PF01501">
    <property type="entry name" value="Glyco_transf_8"/>
    <property type="match status" value="1"/>
</dbReference>
<gene>
    <name evidence="4" type="ORF">TZ86_00875</name>
</gene>
<proteinExistence type="predicted"/>
<name>A0AAW3H823_STRGN</name>
<dbReference type="InterPro" id="IPR002495">
    <property type="entry name" value="Glyco_trans_8"/>
</dbReference>
<dbReference type="PANTHER" id="PTHR13778:SF47">
    <property type="entry name" value="LIPOPOLYSACCHARIDE 1,3-GALACTOSYLTRANSFERASE"/>
    <property type="match status" value="1"/>
</dbReference>
<reference evidence="4 5" key="1">
    <citation type="submission" date="2015-02" db="EMBL/GenBank/DDBJ databases">
        <title>Evolution of amylase-binding proteins of oral streptococcal species.</title>
        <authorList>
            <person name="Haase E.M."/>
        </authorList>
    </citation>
    <scope>NUCLEOTIDE SEQUENCE [LARGE SCALE GENOMIC DNA]</scope>
    <source>
        <strain evidence="4 5">G9B</strain>
    </source>
</reference>
<evidence type="ECO:0000256" key="1">
    <source>
        <dbReference type="ARBA" id="ARBA00022676"/>
    </source>
</evidence>
<keyword evidence="1" id="KW-0328">Glycosyltransferase</keyword>
<dbReference type="InterPro" id="IPR050748">
    <property type="entry name" value="Glycosyltrans_8_dom-fam"/>
</dbReference>
<evidence type="ECO:0000313" key="5">
    <source>
        <dbReference type="Proteomes" id="UP000033658"/>
    </source>
</evidence>